<organism evidence="5 6">
    <name type="scientific">Knoellia aerolata DSM 18566</name>
    <dbReference type="NCBI Taxonomy" id="1385519"/>
    <lineage>
        <taxon>Bacteria</taxon>
        <taxon>Bacillati</taxon>
        <taxon>Actinomycetota</taxon>
        <taxon>Actinomycetes</taxon>
        <taxon>Micrococcales</taxon>
        <taxon>Intrasporangiaceae</taxon>
        <taxon>Knoellia</taxon>
    </lineage>
</organism>
<protein>
    <recommendedName>
        <fullName evidence="4">HTH marR-type domain-containing protein</fullName>
    </recommendedName>
</protein>
<dbReference type="PANTHER" id="PTHR33164:SF57">
    <property type="entry name" value="MARR-FAMILY TRANSCRIPTIONAL REGULATOR"/>
    <property type="match status" value="1"/>
</dbReference>
<reference evidence="5 6" key="1">
    <citation type="submission" date="2013-08" db="EMBL/GenBank/DDBJ databases">
        <title>The genome sequence of Knoellia aerolata.</title>
        <authorList>
            <person name="Zhu W."/>
            <person name="Wang G."/>
        </authorList>
    </citation>
    <scope>NUCLEOTIDE SEQUENCE [LARGE SCALE GENOMIC DNA]</scope>
    <source>
        <strain evidence="5 6">DSM 18566</strain>
    </source>
</reference>
<dbReference type="PROSITE" id="PS01117">
    <property type="entry name" value="HTH_MARR_1"/>
    <property type="match status" value="1"/>
</dbReference>
<gene>
    <name evidence="5" type="ORF">N801_14650</name>
</gene>
<dbReference type="Gene3D" id="1.10.10.10">
    <property type="entry name" value="Winged helix-like DNA-binding domain superfamily/Winged helix DNA-binding domain"/>
    <property type="match status" value="1"/>
</dbReference>
<sequence>MAFGDALVRAMKIMAAVRQRAPRVHPDVDPMGYPLMFNLREEPRRVSDIAAAIHLDVSTVSRQVSHLVAQGLVERLPDPSDGRAHVLTLTEPGRDLLVAIRERRNAWLAEVTADWDDADLADFDRLLQRFADDVAAHPLLNAKDLA</sequence>
<comment type="caution">
    <text evidence="5">The sequence shown here is derived from an EMBL/GenBank/DDBJ whole genome shotgun (WGS) entry which is preliminary data.</text>
</comment>
<dbReference type="InterPro" id="IPR023187">
    <property type="entry name" value="Tscrpt_reg_MarR-type_CS"/>
</dbReference>
<keyword evidence="6" id="KW-1185">Reference proteome</keyword>
<dbReference type="Pfam" id="PF12802">
    <property type="entry name" value="MarR_2"/>
    <property type="match status" value="1"/>
</dbReference>
<evidence type="ECO:0000313" key="6">
    <source>
        <dbReference type="Proteomes" id="UP000030013"/>
    </source>
</evidence>
<dbReference type="GO" id="GO:0003677">
    <property type="term" value="F:DNA binding"/>
    <property type="evidence" value="ECO:0007669"/>
    <property type="project" value="UniProtKB-KW"/>
</dbReference>
<evidence type="ECO:0000256" key="2">
    <source>
        <dbReference type="ARBA" id="ARBA00023125"/>
    </source>
</evidence>
<dbReference type="InterPro" id="IPR000835">
    <property type="entry name" value="HTH_MarR-typ"/>
</dbReference>
<dbReference type="AlphaFoldDB" id="A0A0A0JTA7"/>
<proteinExistence type="predicted"/>
<evidence type="ECO:0000313" key="5">
    <source>
        <dbReference type="EMBL" id="KGN40388.1"/>
    </source>
</evidence>
<dbReference type="SMART" id="SM00347">
    <property type="entry name" value="HTH_MARR"/>
    <property type="match status" value="1"/>
</dbReference>
<dbReference type="InterPro" id="IPR036390">
    <property type="entry name" value="WH_DNA-bd_sf"/>
</dbReference>
<keyword evidence="2" id="KW-0238">DNA-binding</keyword>
<dbReference type="InterPro" id="IPR036388">
    <property type="entry name" value="WH-like_DNA-bd_sf"/>
</dbReference>
<dbReference type="InterPro" id="IPR011991">
    <property type="entry name" value="ArsR-like_HTH"/>
</dbReference>
<dbReference type="GO" id="GO:0006950">
    <property type="term" value="P:response to stress"/>
    <property type="evidence" value="ECO:0007669"/>
    <property type="project" value="TreeGrafter"/>
</dbReference>
<keyword evidence="3" id="KW-0804">Transcription</keyword>
<keyword evidence="1" id="KW-0805">Transcription regulation</keyword>
<feature type="domain" description="HTH marR-type" evidence="4">
    <location>
        <begin position="1"/>
        <end position="132"/>
    </location>
</feature>
<dbReference type="CDD" id="cd00090">
    <property type="entry name" value="HTH_ARSR"/>
    <property type="match status" value="1"/>
</dbReference>
<dbReference type="PRINTS" id="PR00598">
    <property type="entry name" value="HTHMARR"/>
</dbReference>
<dbReference type="InterPro" id="IPR039422">
    <property type="entry name" value="MarR/SlyA-like"/>
</dbReference>
<evidence type="ECO:0000256" key="1">
    <source>
        <dbReference type="ARBA" id="ARBA00023015"/>
    </source>
</evidence>
<accession>A0A0A0JTA7</accession>
<dbReference type="PANTHER" id="PTHR33164">
    <property type="entry name" value="TRANSCRIPTIONAL REGULATOR, MARR FAMILY"/>
    <property type="match status" value="1"/>
</dbReference>
<dbReference type="SUPFAM" id="SSF46785">
    <property type="entry name" value="Winged helix' DNA-binding domain"/>
    <property type="match status" value="1"/>
</dbReference>
<evidence type="ECO:0000259" key="4">
    <source>
        <dbReference type="PROSITE" id="PS50995"/>
    </source>
</evidence>
<dbReference type="GO" id="GO:0003700">
    <property type="term" value="F:DNA-binding transcription factor activity"/>
    <property type="evidence" value="ECO:0007669"/>
    <property type="project" value="InterPro"/>
</dbReference>
<name>A0A0A0JTA7_9MICO</name>
<dbReference type="PROSITE" id="PS50995">
    <property type="entry name" value="HTH_MARR_2"/>
    <property type="match status" value="1"/>
</dbReference>
<evidence type="ECO:0000256" key="3">
    <source>
        <dbReference type="ARBA" id="ARBA00023163"/>
    </source>
</evidence>
<dbReference type="EMBL" id="AVPL01000043">
    <property type="protein sequence ID" value="KGN40388.1"/>
    <property type="molecule type" value="Genomic_DNA"/>
</dbReference>
<dbReference type="Proteomes" id="UP000030013">
    <property type="component" value="Unassembled WGS sequence"/>
</dbReference>
<dbReference type="eggNOG" id="COG1846">
    <property type="taxonomic scope" value="Bacteria"/>
</dbReference>